<keyword evidence="9" id="KW-1185">Reference proteome</keyword>
<feature type="domain" description="Ribosomal protein/NADH dehydrogenase" evidence="8">
    <location>
        <begin position="1"/>
        <end position="66"/>
    </location>
</feature>
<dbReference type="PANTHER" id="PTHR21396:SF2">
    <property type="entry name" value="LARGE RIBOSOMAL SUBUNIT PROTEIN ML43"/>
    <property type="match status" value="1"/>
</dbReference>
<evidence type="ECO:0000313" key="9">
    <source>
        <dbReference type="Proteomes" id="UP000504615"/>
    </source>
</evidence>
<dbReference type="RefSeq" id="XP_011644280.1">
    <property type="nucleotide sequence ID" value="XM_011645978.2"/>
</dbReference>
<dbReference type="Gene3D" id="3.40.30.10">
    <property type="entry name" value="Glutaredoxin"/>
    <property type="match status" value="1"/>
</dbReference>
<dbReference type="KEGG" id="pbar:105431654"/>
<comment type="similarity">
    <text evidence="2">Belongs to the mitochondrion-specific ribosomal protein mL43 family.</text>
</comment>
<dbReference type="Pfam" id="PF05047">
    <property type="entry name" value="L51_S25_CI-B8"/>
    <property type="match status" value="1"/>
</dbReference>
<protein>
    <recommendedName>
        <fullName evidence="6">Large ribosomal subunit protein mL43</fullName>
    </recommendedName>
</protein>
<dbReference type="GO" id="GO:0032543">
    <property type="term" value="P:mitochondrial translation"/>
    <property type="evidence" value="ECO:0007669"/>
    <property type="project" value="InterPro"/>
</dbReference>
<keyword evidence="3 10" id="KW-0689">Ribosomal protein</keyword>
<dbReference type="InterPro" id="IPR039927">
    <property type="entry name" value="Ribosomal_mL43"/>
</dbReference>
<dbReference type="AlphaFoldDB" id="A0A6I9WWI8"/>
<dbReference type="GO" id="GO:0003735">
    <property type="term" value="F:structural constituent of ribosome"/>
    <property type="evidence" value="ECO:0007669"/>
    <property type="project" value="InterPro"/>
</dbReference>
<dbReference type="PANTHER" id="PTHR21396">
    <property type="entry name" value="39S RIBOSOMAL PROTEIN L43"/>
    <property type="match status" value="1"/>
</dbReference>
<keyword evidence="5" id="KW-0687">Ribonucleoprotein</keyword>
<organism evidence="9 10">
    <name type="scientific">Pogonomyrmex barbatus</name>
    <name type="common">red harvester ant</name>
    <dbReference type="NCBI Taxonomy" id="144034"/>
    <lineage>
        <taxon>Eukaryota</taxon>
        <taxon>Metazoa</taxon>
        <taxon>Ecdysozoa</taxon>
        <taxon>Arthropoda</taxon>
        <taxon>Hexapoda</taxon>
        <taxon>Insecta</taxon>
        <taxon>Pterygota</taxon>
        <taxon>Neoptera</taxon>
        <taxon>Endopterygota</taxon>
        <taxon>Hymenoptera</taxon>
        <taxon>Apocrita</taxon>
        <taxon>Aculeata</taxon>
        <taxon>Formicoidea</taxon>
        <taxon>Formicidae</taxon>
        <taxon>Myrmicinae</taxon>
        <taxon>Pogonomyrmex</taxon>
    </lineage>
</organism>
<sequence>MRNFIEHDLVNYAKENPGIVVYIKPRRHRHPVIVAEYLNGDRQWMEVANYSRDDIIKWMELLRTQFHDGPSLRLRKLWHTEFPSIQGPWTPFIFRNPMLNLAQFPNVIVLFETIFFIFDMGSVCVCFLVDLNVQTNHIEDLTIV</sequence>
<dbReference type="OrthoDB" id="88at2759"/>
<gene>
    <name evidence="10" type="primary">LOC105431654</name>
</gene>
<keyword evidence="7" id="KW-1133">Transmembrane helix</keyword>
<evidence type="ECO:0000256" key="7">
    <source>
        <dbReference type="SAM" id="Phobius"/>
    </source>
</evidence>
<keyword evidence="7" id="KW-0812">Transmembrane</keyword>
<evidence type="ECO:0000256" key="3">
    <source>
        <dbReference type="ARBA" id="ARBA00022980"/>
    </source>
</evidence>
<dbReference type="GO" id="GO:0005762">
    <property type="term" value="C:mitochondrial large ribosomal subunit"/>
    <property type="evidence" value="ECO:0007669"/>
    <property type="project" value="TreeGrafter"/>
</dbReference>
<keyword evidence="4" id="KW-0496">Mitochondrion</keyword>
<evidence type="ECO:0000259" key="8">
    <source>
        <dbReference type="SMART" id="SM00916"/>
    </source>
</evidence>
<evidence type="ECO:0000313" key="10">
    <source>
        <dbReference type="RefSeq" id="XP_011644280.1"/>
    </source>
</evidence>
<dbReference type="Proteomes" id="UP000504615">
    <property type="component" value="Unplaced"/>
</dbReference>
<dbReference type="InterPro" id="IPR007741">
    <property type="entry name" value="Ribosomal_mL43/mS25/NADH_DH"/>
</dbReference>
<evidence type="ECO:0000256" key="6">
    <source>
        <dbReference type="ARBA" id="ARBA00035188"/>
    </source>
</evidence>
<dbReference type="SMART" id="SM00916">
    <property type="entry name" value="L51_S25_CI-B8"/>
    <property type="match status" value="1"/>
</dbReference>
<comment type="subcellular location">
    <subcellularLocation>
        <location evidence="1">Mitochondrion</location>
    </subcellularLocation>
</comment>
<proteinExistence type="inferred from homology"/>
<dbReference type="SUPFAM" id="SSF52833">
    <property type="entry name" value="Thioredoxin-like"/>
    <property type="match status" value="1"/>
</dbReference>
<evidence type="ECO:0000256" key="4">
    <source>
        <dbReference type="ARBA" id="ARBA00023128"/>
    </source>
</evidence>
<accession>A0A6I9WWI8</accession>
<dbReference type="GeneID" id="105431654"/>
<dbReference type="InterPro" id="IPR036249">
    <property type="entry name" value="Thioredoxin-like_sf"/>
</dbReference>
<dbReference type="CTD" id="84545"/>
<keyword evidence="7" id="KW-0472">Membrane</keyword>
<evidence type="ECO:0000256" key="5">
    <source>
        <dbReference type="ARBA" id="ARBA00023274"/>
    </source>
</evidence>
<feature type="transmembrane region" description="Helical" evidence="7">
    <location>
        <begin position="107"/>
        <end position="129"/>
    </location>
</feature>
<evidence type="ECO:0000256" key="1">
    <source>
        <dbReference type="ARBA" id="ARBA00004173"/>
    </source>
</evidence>
<evidence type="ECO:0000256" key="2">
    <source>
        <dbReference type="ARBA" id="ARBA00006073"/>
    </source>
</evidence>
<reference evidence="10" key="1">
    <citation type="submission" date="2025-08" db="UniProtKB">
        <authorList>
            <consortium name="RefSeq"/>
        </authorList>
    </citation>
    <scope>IDENTIFICATION</scope>
</reference>
<name>A0A6I9WWI8_9HYME</name>